<dbReference type="PROSITE" id="PS51257">
    <property type="entry name" value="PROKAR_LIPOPROTEIN"/>
    <property type="match status" value="1"/>
</dbReference>
<gene>
    <name evidence="2" type="ORF">Q2T77_18125</name>
</gene>
<dbReference type="RefSeq" id="WP_301811580.1">
    <property type="nucleotide sequence ID" value="NZ_JAUJZH010000012.1"/>
</dbReference>
<accession>A0ABT8S5L8</accession>
<evidence type="ECO:0000313" key="3">
    <source>
        <dbReference type="Proteomes" id="UP001169027"/>
    </source>
</evidence>
<feature type="chain" id="PRO_5047217653" description="Penicillin-binding protein activator LpoB" evidence="1">
    <location>
        <begin position="22"/>
        <end position="116"/>
    </location>
</feature>
<name>A0ABT8S5L8_9BURK</name>
<keyword evidence="1" id="KW-0732">Signal</keyword>
<evidence type="ECO:0008006" key="4">
    <source>
        <dbReference type="Google" id="ProtNLM"/>
    </source>
</evidence>
<dbReference type="EMBL" id="JAUKVY010000012">
    <property type="protein sequence ID" value="MDO1534208.1"/>
    <property type="molecule type" value="Genomic_DNA"/>
</dbReference>
<proteinExistence type="predicted"/>
<dbReference type="Proteomes" id="UP001169027">
    <property type="component" value="Unassembled WGS sequence"/>
</dbReference>
<organism evidence="2 3">
    <name type="scientific">Variovorax ginsengisoli</name>
    <dbReference type="NCBI Taxonomy" id="363844"/>
    <lineage>
        <taxon>Bacteria</taxon>
        <taxon>Pseudomonadati</taxon>
        <taxon>Pseudomonadota</taxon>
        <taxon>Betaproteobacteria</taxon>
        <taxon>Burkholderiales</taxon>
        <taxon>Comamonadaceae</taxon>
        <taxon>Variovorax</taxon>
    </lineage>
</organism>
<keyword evidence="3" id="KW-1185">Reference proteome</keyword>
<comment type="caution">
    <text evidence="2">The sequence shown here is derived from an EMBL/GenBank/DDBJ whole genome shotgun (WGS) entry which is preliminary data.</text>
</comment>
<reference evidence="2" key="1">
    <citation type="submission" date="2023-06" db="EMBL/GenBank/DDBJ databases">
        <authorList>
            <person name="Jiang Y."/>
            <person name="Liu Q."/>
        </authorList>
    </citation>
    <scope>NUCLEOTIDE SEQUENCE</scope>
    <source>
        <strain evidence="2">CGMCC 1.12090</strain>
    </source>
</reference>
<protein>
    <recommendedName>
        <fullName evidence="4">Penicillin-binding protein activator LpoB</fullName>
    </recommendedName>
</protein>
<evidence type="ECO:0000313" key="2">
    <source>
        <dbReference type="EMBL" id="MDO1534208.1"/>
    </source>
</evidence>
<feature type="signal peptide" evidence="1">
    <location>
        <begin position="1"/>
        <end position="21"/>
    </location>
</feature>
<evidence type="ECO:0000256" key="1">
    <source>
        <dbReference type="SAM" id="SignalP"/>
    </source>
</evidence>
<sequence length="116" mass="11978">MKHSIIFLRAAVLGATLVASGCYYPPPAYPVTVGAPASFDRSFAAAAGAMRDQGLAIGTEDRAAGMIIATAGSATVSASVRQQADGSVRVQFDATGARDPALIDRISRSYDARMGR</sequence>